<dbReference type="Proteomes" id="UP000614221">
    <property type="component" value="Unassembled WGS sequence"/>
</dbReference>
<dbReference type="RefSeq" id="WP_188976591.1">
    <property type="nucleotide sequence ID" value="NZ_BMPD01000002.1"/>
</dbReference>
<evidence type="ECO:0008006" key="4">
    <source>
        <dbReference type="Google" id="ProtNLM"/>
    </source>
</evidence>
<evidence type="ECO:0000256" key="1">
    <source>
        <dbReference type="SAM" id="Phobius"/>
    </source>
</evidence>
<reference evidence="2" key="1">
    <citation type="journal article" date="2014" name="Int. J. Syst. Evol. Microbiol.">
        <title>Complete genome sequence of Corynebacterium casei LMG S-19264T (=DSM 44701T), isolated from a smear-ripened cheese.</title>
        <authorList>
            <consortium name="US DOE Joint Genome Institute (JGI-PGF)"/>
            <person name="Walter F."/>
            <person name="Albersmeier A."/>
            <person name="Kalinowski J."/>
            <person name="Ruckert C."/>
        </authorList>
    </citation>
    <scope>NUCLEOTIDE SEQUENCE</scope>
    <source>
        <strain evidence="2">JCM 19018</strain>
    </source>
</reference>
<evidence type="ECO:0000313" key="3">
    <source>
        <dbReference type="Proteomes" id="UP000614221"/>
    </source>
</evidence>
<reference evidence="2" key="2">
    <citation type="submission" date="2020-09" db="EMBL/GenBank/DDBJ databases">
        <authorList>
            <person name="Sun Q."/>
            <person name="Ohkuma M."/>
        </authorList>
    </citation>
    <scope>NUCLEOTIDE SEQUENCE</scope>
    <source>
        <strain evidence="2">JCM 19018</strain>
    </source>
</reference>
<dbReference type="OrthoDB" id="225185at2157"/>
<dbReference type="AlphaFoldDB" id="A0A830EP77"/>
<keyword evidence="1" id="KW-0472">Membrane</keyword>
<accession>A0A830EP77</accession>
<comment type="caution">
    <text evidence="2">The sequence shown here is derived from an EMBL/GenBank/DDBJ whole genome shotgun (WGS) entry which is preliminary data.</text>
</comment>
<keyword evidence="1" id="KW-1133">Transmembrane helix</keyword>
<feature type="transmembrane region" description="Helical" evidence="1">
    <location>
        <begin position="6"/>
        <end position="30"/>
    </location>
</feature>
<protein>
    <recommendedName>
        <fullName evidence="4">RING-type E3 ubiquitin transferase</fullName>
    </recommendedName>
</protein>
<dbReference type="EMBL" id="BMPD01000002">
    <property type="protein sequence ID" value="GGK62959.1"/>
    <property type="molecule type" value="Genomic_DNA"/>
</dbReference>
<name>A0A830EP77_9EURY</name>
<gene>
    <name evidence="2" type="ORF">GCM10009067_14130</name>
</gene>
<feature type="transmembrane region" description="Helical" evidence="1">
    <location>
        <begin position="226"/>
        <end position="251"/>
    </location>
</feature>
<sequence>MLFAILLYLGILALSGFGVLWGIGSILMGFDRYEEEHAIRTTPLSELDSVAAGPTAVQGRIEPADRHIGTLYDCEACVAYELKIEDTGGDSSRTHVNKSEAVPFDIVTDEGSVRVCNAEFDFHVSEDRRWSEKRKSHTSPDDQLARFERDWQIPDLRAGDDRRYEMAYIEPGDTVYAYGTAELDNSLSGEQSKPLVLTGRDGLFFLSDQNPDELLRERRFVLAKNGLLGIAVAVISLAVFLWLTGIAQIFLGA</sequence>
<proteinExistence type="predicted"/>
<evidence type="ECO:0000313" key="2">
    <source>
        <dbReference type="EMBL" id="GGK62959.1"/>
    </source>
</evidence>
<keyword evidence="1" id="KW-0812">Transmembrane</keyword>
<organism evidence="2 3">
    <name type="scientific">Haloarcula sebkhae</name>
    <dbReference type="NCBI Taxonomy" id="932660"/>
    <lineage>
        <taxon>Archaea</taxon>
        <taxon>Methanobacteriati</taxon>
        <taxon>Methanobacteriota</taxon>
        <taxon>Stenosarchaea group</taxon>
        <taxon>Halobacteria</taxon>
        <taxon>Halobacteriales</taxon>
        <taxon>Haloarculaceae</taxon>
        <taxon>Haloarcula</taxon>
    </lineage>
</organism>